<organism evidence="1 2">
    <name type="scientific">Clonorchis sinensis</name>
    <name type="common">Chinese liver fluke</name>
    <dbReference type="NCBI Taxonomy" id="79923"/>
    <lineage>
        <taxon>Eukaryota</taxon>
        <taxon>Metazoa</taxon>
        <taxon>Spiralia</taxon>
        <taxon>Lophotrochozoa</taxon>
        <taxon>Platyhelminthes</taxon>
        <taxon>Trematoda</taxon>
        <taxon>Digenea</taxon>
        <taxon>Opisthorchiida</taxon>
        <taxon>Opisthorchiata</taxon>
        <taxon>Opisthorchiidae</taxon>
        <taxon>Clonorchis</taxon>
    </lineage>
</organism>
<dbReference type="AlphaFoldDB" id="G7YXH4"/>
<dbReference type="EMBL" id="DF144927">
    <property type="protein sequence ID" value="GAA57654.1"/>
    <property type="molecule type" value="Genomic_DNA"/>
</dbReference>
<keyword evidence="2" id="KW-1185">Reference proteome</keyword>
<gene>
    <name evidence="1" type="ORF">CLF_113026</name>
</gene>
<accession>G7YXH4</accession>
<sequence>MVVMDSCALKSTTTRLAVTTDCSFYSTIAHPSTTNDTDARIVTSFKGAERPTCAELSPLISLVNDKGLAVSSTPKPQVLSWFGVAARKQASKPTGGSAASFDFDVGDCREIPTTTENLEFPASSSTLSKVVHVTVDSVITGGHGDQSNEANRNVPETSTCIELVTLIADDLTVDKIAKASLPRPNRPHKLCLIEKMPAVFKLRFYVKTILLRLSSKETWLTCCIPGYTKSRKTREVAAELHATLPTQIVVSDASRPTFGNAPQIQIPFQGFRGLLDGVPAHRIWWTFRIGADEGCLTGRLDSTCRRFRQKLKACKNKQQEEPGRFPRFDGGVASAWRGYNLVNRTFTSCDYIRACFLKRICVAESA</sequence>
<evidence type="ECO:0000313" key="1">
    <source>
        <dbReference type="EMBL" id="GAA57654.1"/>
    </source>
</evidence>
<proteinExistence type="predicted"/>
<protein>
    <submittedName>
        <fullName evidence="1">Uncharacterized protein</fullName>
    </submittedName>
</protein>
<dbReference type="Proteomes" id="UP000008909">
    <property type="component" value="Unassembled WGS sequence"/>
</dbReference>
<evidence type="ECO:0000313" key="2">
    <source>
        <dbReference type="Proteomes" id="UP000008909"/>
    </source>
</evidence>
<name>G7YXH4_CLOSI</name>
<reference evidence="1" key="1">
    <citation type="journal article" date="2011" name="Genome Biol.">
        <title>The draft genome of the carcinogenic human liver fluke Clonorchis sinensis.</title>
        <authorList>
            <person name="Wang X."/>
            <person name="Chen W."/>
            <person name="Huang Y."/>
            <person name="Sun J."/>
            <person name="Men J."/>
            <person name="Liu H."/>
            <person name="Luo F."/>
            <person name="Guo L."/>
            <person name="Lv X."/>
            <person name="Deng C."/>
            <person name="Zhou C."/>
            <person name="Fan Y."/>
            <person name="Li X."/>
            <person name="Huang L."/>
            <person name="Hu Y."/>
            <person name="Liang C."/>
            <person name="Hu X."/>
            <person name="Xu J."/>
            <person name="Yu X."/>
        </authorList>
    </citation>
    <scope>NUCLEOTIDE SEQUENCE [LARGE SCALE GENOMIC DNA]</scope>
    <source>
        <strain evidence="1">Henan</strain>
    </source>
</reference>
<reference key="2">
    <citation type="submission" date="2011-10" db="EMBL/GenBank/DDBJ databases">
        <title>The genome and transcriptome sequence of Clonorchis sinensis provide insights into the carcinogenic liver fluke.</title>
        <authorList>
            <person name="Wang X."/>
            <person name="Huang Y."/>
            <person name="Chen W."/>
            <person name="Liu H."/>
            <person name="Guo L."/>
            <person name="Chen Y."/>
            <person name="Luo F."/>
            <person name="Zhou W."/>
            <person name="Sun J."/>
            <person name="Mao Q."/>
            <person name="Liang P."/>
            <person name="Zhou C."/>
            <person name="Tian Y."/>
            <person name="Men J."/>
            <person name="Lv X."/>
            <person name="Huang L."/>
            <person name="Zhou J."/>
            <person name="Hu Y."/>
            <person name="Li R."/>
            <person name="Zhang F."/>
            <person name="Lei H."/>
            <person name="Li X."/>
            <person name="Hu X."/>
            <person name="Liang C."/>
            <person name="Xu J."/>
            <person name="Wu Z."/>
            <person name="Yu X."/>
        </authorList>
    </citation>
    <scope>NUCLEOTIDE SEQUENCE</scope>
    <source>
        <strain>Henan</strain>
    </source>
</reference>